<dbReference type="SUPFAM" id="SSF55785">
    <property type="entry name" value="PYP-like sensor domain (PAS domain)"/>
    <property type="match status" value="1"/>
</dbReference>
<name>A0A2T5TW73_9SPHN</name>
<dbReference type="Gene3D" id="3.30.565.10">
    <property type="entry name" value="Histidine kinase-like ATPase, C-terminal domain"/>
    <property type="match status" value="1"/>
</dbReference>
<feature type="domain" description="PAC" evidence="12">
    <location>
        <begin position="103"/>
        <end position="155"/>
    </location>
</feature>
<evidence type="ECO:0000313" key="13">
    <source>
        <dbReference type="EMBL" id="PTW43508.1"/>
    </source>
</evidence>
<dbReference type="Proteomes" id="UP000244013">
    <property type="component" value="Unassembled WGS sequence"/>
</dbReference>
<comment type="catalytic activity">
    <reaction evidence="1">
        <text>ATP + protein L-histidine = ADP + protein N-phospho-L-histidine.</text>
        <dbReference type="EC" id="2.7.13.3"/>
    </reaction>
</comment>
<keyword evidence="3" id="KW-0597">Phosphoprotein</keyword>
<evidence type="ECO:0000256" key="3">
    <source>
        <dbReference type="ARBA" id="ARBA00022553"/>
    </source>
</evidence>
<dbReference type="PANTHER" id="PTHR41523">
    <property type="entry name" value="TWO-COMPONENT SYSTEM SENSOR PROTEIN"/>
    <property type="match status" value="1"/>
</dbReference>
<evidence type="ECO:0000256" key="1">
    <source>
        <dbReference type="ARBA" id="ARBA00000085"/>
    </source>
</evidence>
<keyword evidence="10" id="KW-0067">ATP-binding</keyword>
<evidence type="ECO:0000259" key="12">
    <source>
        <dbReference type="PROSITE" id="PS50113"/>
    </source>
</evidence>
<dbReference type="InterPro" id="IPR035965">
    <property type="entry name" value="PAS-like_dom_sf"/>
</dbReference>
<reference evidence="13 14" key="1">
    <citation type="submission" date="2018-04" db="EMBL/GenBank/DDBJ databases">
        <title>Genomic Encyclopedia of Type Strains, Phase III (KMG-III): the genomes of soil and plant-associated and newly described type strains.</title>
        <authorList>
            <person name="Whitman W."/>
        </authorList>
    </citation>
    <scope>NUCLEOTIDE SEQUENCE [LARGE SCALE GENOMIC DNA]</scope>
    <source>
        <strain evidence="13 14">MA-olki</strain>
    </source>
</reference>
<evidence type="ECO:0000256" key="8">
    <source>
        <dbReference type="ARBA" id="ARBA00022741"/>
    </source>
</evidence>
<evidence type="ECO:0000256" key="9">
    <source>
        <dbReference type="ARBA" id="ARBA00022777"/>
    </source>
</evidence>
<dbReference type="Pfam" id="PF07536">
    <property type="entry name" value="HWE_HK"/>
    <property type="match status" value="1"/>
</dbReference>
<evidence type="ECO:0000256" key="2">
    <source>
        <dbReference type="ARBA" id="ARBA00012438"/>
    </source>
</evidence>
<sequence length="374" mass="40901">MDDVATIADLRRRLAESEAALHQSEARFAATLESVPAGVATLDMNGRMVAYNSEYQRFCPTGLMPSQDPARVARWQAWSEDERPLQPDEFPGARARRGECVTPGQEMLFTDDDQRAIWVRVAAVPVRDELGKLTGQASVISDIDALKRSAESLRESEQRQVVMVAELQHRTRNLIAVVSSIAARMLDGASSLQEFERGFNDRLSALSRVQQMLSHATSGQRVKFDDLLRAELLSLGAIGRKGGDGHLILAGPPDVPLRSRAVQSLALAIHELGTNAVKYGALGTGGGLLTITWHVEAEKDGVLWLHVDWRESGVRMSQPFTAPSTGGYGRQLIEKALPYQLGAQTHYAFVEDGVHCTIAVPVVSRRTVEEAQDG</sequence>
<evidence type="ECO:0000256" key="10">
    <source>
        <dbReference type="ARBA" id="ARBA00022840"/>
    </source>
</evidence>
<gene>
    <name evidence="13" type="ORF">C8J25_12022</name>
</gene>
<organism evidence="13 14">
    <name type="scientific">Sphingomonas faeni</name>
    <dbReference type="NCBI Taxonomy" id="185950"/>
    <lineage>
        <taxon>Bacteria</taxon>
        <taxon>Pseudomonadati</taxon>
        <taxon>Pseudomonadota</taxon>
        <taxon>Alphaproteobacteria</taxon>
        <taxon>Sphingomonadales</taxon>
        <taxon>Sphingomonadaceae</taxon>
        <taxon>Sphingomonas</taxon>
    </lineage>
</organism>
<dbReference type="PANTHER" id="PTHR41523:SF7">
    <property type="entry name" value="HISTIDINE KINASE"/>
    <property type="match status" value="1"/>
</dbReference>
<dbReference type="SMART" id="SM00911">
    <property type="entry name" value="HWE_HK"/>
    <property type="match status" value="1"/>
</dbReference>
<keyword evidence="11" id="KW-0843">Virulence</keyword>
<protein>
    <recommendedName>
        <fullName evidence="2">histidine kinase</fullName>
        <ecNumber evidence="2">2.7.13.3</ecNumber>
    </recommendedName>
</protein>
<keyword evidence="8" id="KW-0547">Nucleotide-binding</keyword>
<dbReference type="PROSITE" id="PS50113">
    <property type="entry name" value="PAC"/>
    <property type="match status" value="1"/>
</dbReference>
<dbReference type="AlphaFoldDB" id="A0A2T5TW73"/>
<dbReference type="InterPro" id="IPR000700">
    <property type="entry name" value="PAS-assoc_C"/>
</dbReference>
<dbReference type="InterPro" id="IPR036890">
    <property type="entry name" value="HATPase_C_sf"/>
</dbReference>
<dbReference type="InterPro" id="IPR000014">
    <property type="entry name" value="PAS"/>
</dbReference>
<keyword evidence="9" id="KW-0418">Kinase</keyword>
<evidence type="ECO:0000256" key="11">
    <source>
        <dbReference type="ARBA" id="ARBA00023026"/>
    </source>
</evidence>
<keyword evidence="4" id="KW-0285">Flavoprotein</keyword>
<dbReference type="GO" id="GO:0004673">
    <property type="term" value="F:protein histidine kinase activity"/>
    <property type="evidence" value="ECO:0007669"/>
    <property type="project" value="UniProtKB-EC"/>
</dbReference>
<dbReference type="GeneID" id="91007891"/>
<evidence type="ECO:0000256" key="6">
    <source>
        <dbReference type="ARBA" id="ARBA00022679"/>
    </source>
</evidence>
<accession>A0A2T5TW73</accession>
<dbReference type="NCBIfam" id="TIGR00229">
    <property type="entry name" value="sensory_box"/>
    <property type="match status" value="1"/>
</dbReference>
<comment type="caution">
    <text evidence="13">The sequence shown here is derived from an EMBL/GenBank/DDBJ whole genome shotgun (WGS) entry which is preliminary data.</text>
</comment>
<evidence type="ECO:0000256" key="7">
    <source>
        <dbReference type="ARBA" id="ARBA00022737"/>
    </source>
</evidence>
<proteinExistence type="predicted"/>
<evidence type="ECO:0000256" key="5">
    <source>
        <dbReference type="ARBA" id="ARBA00022643"/>
    </source>
</evidence>
<keyword evidence="5" id="KW-0288">FMN</keyword>
<keyword evidence="7" id="KW-0677">Repeat</keyword>
<dbReference type="InterPro" id="IPR011102">
    <property type="entry name" value="Sig_transdc_His_kinase_HWE"/>
</dbReference>
<evidence type="ECO:0000256" key="4">
    <source>
        <dbReference type="ARBA" id="ARBA00022630"/>
    </source>
</evidence>
<dbReference type="EC" id="2.7.13.3" evidence="2"/>
<dbReference type="EMBL" id="QAYE01000020">
    <property type="protein sequence ID" value="PTW43508.1"/>
    <property type="molecule type" value="Genomic_DNA"/>
</dbReference>
<evidence type="ECO:0000313" key="14">
    <source>
        <dbReference type="Proteomes" id="UP000244013"/>
    </source>
</evidence>
<dbReference type="RefSeq" id="WP_167397784.1">
    <property type="nucleotide sequence ID" value="NZ_QAYE01000020.1"/>
</dbReference>
<keyword evidence="6" id="KW-0808">Transferase</keyword>
<dbReference type="Gene3D" id="3.30.450.20">
    <property type="entry name" value="PAS domain"/>
    <property type="match status" value="1"/>
</dbReference>
<dbReference type="GO" id="GO:0005524">
    <property type="term" value="F:ATP binding"/>
    <property type="evidence" value="ECO:0007669"/>
    <property type="project" value="UniProtKB-KW"/>
</dbReference>